<dbReference type="GO" id="GO:0032790">
    <property type="term" value="P:ribosome disassembly"/>
    <property type="evidence" value="ECO:0007669"/>
    <property type="project" value="TreeGrafter"/>
</dbReference>
<dbReference type="FunFam" id="3.30.70.240:FF:000001">
    <property type="entry name" value="Elongation factor G"/>
    <property type="match status" value="1"/>
</dbReference>
<dbReference type="Pfam" id="PF22042">
    <property type="entry name" value="EF-G_D2"/>
    <property type="match status" value="1"/>
</dbReference>
<dbReference type="InterPro" id="IPR005517">
    <property type="entry name" value="Transl_elong_EFG/EF2_IV"/>
</dbReference>
<name>A0A1V4SW80_9CLOT</name>
<dbReference type="InterPro" id="IPR020568">
    <property type="entry name" value="Ribosomal_Su5_D2-typ_SF"/>
</dbReference>
<organism evidence="4 5">
    <name type="scientific">Clostridium thermobutyricum DSM 4928</name>
    <dbReference type="NCBI Taxonomy" id="1121339"/>
    <lineage>
        <taxon>Bacteria</taxon>
        <taxon>Bacillati</taxon>
        <taxon>Bacillota</taxon>
        <taxon>Clostridia</taxon>
        <taxon>Eubacteriales</taxon>
        <taxon>Clostridiaceae</taxon>
        <taxon>Clostridium</taxon>
    </lineage>
</organism>
<evidence type="ECO:0000256" key="2">
    <source>
        <dbReference type="ARBA" id="ARBA00023134"/>
    </source>
</evidence>
<dbReference type="InterPro" id="IPR047872">
    <property type="entry name" value="EFG_IV"/>
</dbReference>
<dbReference type="EMBL" id="LTAY01000032">
    <property type="protein sequence ID" value="OPX48406.1"/>
    <property type="molecule type" value="Genomic_DNA"/>
</dbReference>
<dbReference type="Gene3D" id="3.40.50.300">
    <property type="entry name" value="P-loop containing nucleotide triphosphate hydrolases"/>
    <property type="match status" value="1"/>
</dbReference>
<dbReference type="InterPro" id="IPR035649">
    <property type="entry name" value="EFG_V"/>
</dbReference>
<dbReference type="CDD" id="cd04170">
    <property type="entry name" value="EF-G_bact"/>
    <property type="match status" value="1"/>
</dbReference>
<dbReference type="CDD" id="cd03713">
    <property type="entry name" value="EFG_mtEFG_C"/>
    <property type="match status" value="1"/>
</dbReference>
<dbReference type="InterPro" id="IPR000640">
    <property type="entry name" value="EFG_V-like"/>
</dbReference>
<dbReference type="InterPro" id="IPR005225">
    <property type="entry name" value="Small_GTP-bd"/>
</dbReference>
<evidence type="ECO:0000313" key="5">
    <source>
        <dbReference type="Proteomes" id="UP000191448"/>
    </source>
</evidence>
<evidence type="ECO:0000313" key="4">
    <source>
        <dbReference type="EMBL" id="OPX48406.1"/>
    </source>
</evidence>
<dbReference type="Gene3D" id="2.40.30.10">
    <property type="entry name" value="Translation factors"/>
    <property type="match status" value="1"/>
</dbReference>
<sequence length="689" mass="77369">MKDYSIKNLRNIGFIGHGATGKTSLVEGIAYTTGLIDRMGRVEDKNTLSDFDSEEKKRGFSISLSVIPIEKNNVKINLLDIPGYFDFYGESIQGMRAVDVANIVVCGVSGIQVGTEKAWDYCNKIKLSRTFFINKLDRENANFDKTLNELKEIFGISVVPVQYPIGVGENFRGIIDVISEKAKIYNYKTKRIEETEIPKELLEKVAECKQMITEAVAETREELLDKYFNEGFLTPEELYKGLLDGCARGEIAPVMCGSATNGIGMDSLLDNIVRFFPDPEFSLAQKCIREDNETDHICLDEEEKFSAFIFKTSIDPFAGKLSFFRVITGEISSNDLVINRLKEKEEKISNLYFINGKNTEKATKIIAGDIGVIAKVDSLETGDTITTLDYNVIYDKLNFRNPMMHKAVYPKDKGSEDKINIGLSKIIEEDKSLKLERRESTGELVISGVSELHLDVVESKLKEKFGAEVLFKKPKFNYKETITSHSDVQGKHKKQSGGHGQYGDVKIKFERRLDGEEGLEFVDNVVGGAVPRNFIPVVEKALEDCMKKGVLLEYPLVQLKATLYDGSSHSVDSSEMAFKIATSIAYKKGIELAKPIILEPIMKVNIYIRDESMGDIISDINKRRGRVLGMEGEGEVKTVIAEVPESELYTYATDLQAMTGGRGYFEVEYSRHEELSKIETLKLIESKEE</sequence>
<dbReference type="PRINTS" id="PR00315">
    <property type="entry name" value="ELONGATNFCT"/>
</dbReference>
<dbReference type="OrthoDB" id="9804431at2"/>
<dbReference type="PROSITE" id="PS51722">
    <property type="entry name" value="G_TR_2"/>
    <property type="match status" value="1"/>
</dbReference>
<keyword evidence="1" id="KW-0547">Nucleotide-binding</keyword>
<accession>A0A1V4SW80</accession>
<gene>
    <name evidence="4" type="primary">fusA_1</name>
    <name evidence="4" type="ORF">CLTHE_12290</name>
</gene>
<dbReference type="RefSeq" id="WP_080022479.1">
    <property type="nucleotide sequence ID" value="NZ_LTAY01000032.1"/>
</dbReference>
<dbReference type="InterPro" id="IPR000795">
    <property type="entry name" value="T_Tr_GTP-bd_dom"/>
</dbReference>
<dbReference type="SUPFAM" id="SSF54211">
    <property type="entry name" value="Ribosomal protein S5 domain 2-like"/>
    <property type="match status" value="1"/>
</dbReference>
<dbReference type="InterPro" id="IPR053905">
    <property type="entry name" value="EF-G-like_DII"/>
</dbReference>
<keyword evidence="4" id="KW-0648">Protein biosynthesis</keyword>
<dbReference type="SMART" id="SM00838">
    <property type="entry name" value="EFG_C"/>
    <property type="match status" value="1"/>
</dbReference>
<dbReference type="Gene3D" id="3.30.230.10">
    <property type="match status" value="1"/>
</dbReference>
<dbReference type="SUPFAM" id="SSF52540">
    <property type="entry name" value="P-loop containing nucleoside triphosphate hydrolases"/>
    <property type="match status" value="1"/>
</dbReference>
<dbReference type="NCBIfam" id="NF009381">
    <property type="entry name" value="PRK12740.1-5"/>
    <property type="match status" value="1"/>
</dbReference>
<proteinExistence type="predicted"/>
<dbReference type="PANTHER" id="PTHR43261:SF6">
    <property type="entry name" value="ELONGATION FACTOR G-LIKE PROTEIN"/>
    <property type="match status" value="1"/>
</dbReference>
<dbReference type="Pfam" id="PF00009">
    <property type="entry name" value="GTP_EFTU"/>
    <property type="match status" value="1"/>
</dbReference>
<keyword evidence="4" id="KW-0251">Elongation factor</keyword>
<dbReference type="FunFam" id="3.30.230.10:FF:000003">
    <property type="entry name" value="Elongation factor G"/>
    <property type="match status" value="1"/>
</dbReference>
<dbReference type="NCBIfam" id="TIGR00231">
    <property type="entry name" value="small_GTP"/>
    <property type="match status" value="1"/>
</dbReference>
<dbReference type="GO" id="GO:0005525">
    <property type="term" value="F:GTP binding"/>
    <property type="evidence" value="ECO:0007669"/>
    <property type="project" value="UniProtKB-KW"/>
</dbReference>
<evidence type="ECO:0000259" key="3">
    <source>
        <dbReference type="PROSITE" id="PS51722"/>
    </source>
</evidence>
<dbReference type="SUPFAM" id="SSF50447">
    <property type="entry name" value="Translation proteins"/>
    <property type="match status" value="1"/>
</dbReference>
<dbReference type="SMART" id="SM00889">
    <property type="entry name" value="EFG_IV"/>
    <property type="match status" value="1"/>
</dbReference>
<dbReference type="Pfam" id="PF03764">
    <property type="entry name" value="EFG_IV"/>
    <property type="match status" value="1"/>
</dbReference>
<dbReference type="InterPro" id="IPR035647">
    <property type="entry name" value="EFG_III/V"/>
</dbReference>
<dbReference type="Proteomes" id="UP000191448">
    <property type="component" value="Unassembled WGS sequence"/>
</dbReference>
<evidence type="ECO:0000256" key="1">
    <source>
        <dbReference type="ARBA" id="ARBA00022741"/>
    </source>
</evidence>
<dbReference type="InterPro" id="IPR027417">
    <property type="entry name" value="P-loop_NTPase"/>
</dbReference>
<dbReference type="PANTHER" id="PTHR43261">
    <property type="entry name" value="TRANSLATION ELONGATION FACTOR G-RELATED"/>
    <property type="match status" value="1"/>
</dbReference>
<reference evidence="4 5" key="1">
    <citation type="submission" date="2016-02" db="EMBL/GenBank/DDBJ databases">
        <title>Genome sequence of Clostridium thermobutyricum DSM 4928.</title>
        <authorList>
            <person name="Poehlein A."/>
            <person name="Daniel R."/>
        </authorList>
    </citation>
    <scope>NUCLEOTIDE SEQUENCE [LARGE SCALE GENOMIC DNA]</scope>
    <source>
        <strain evidence="4 5">DSM 4928</strain>
    </source>
</reference>
<comment type="caution">
    <text evidence="4">The sequence shown here is derived from an EMBL/GenBank/DDBJ whole genome shotgun (WGS) entry which is preliminary data.</text>
</comment>
<dbReference type="Pfam" id="PF14492">
    <property type="entry name" value="EFG_III"/>
    <property type="match status" value="1"/>
</dbReference>
<keyword evidence="2" id="KW-0342">GTP-binding</keyword>
<protein>
    <submittedName>
        <fullName evidence="4">Elongation factor G 1</fullName>
    </submittedName>
</protein>
<dbReference type="Gene3D" id="3.30.70.240">
    <property type="match status" value="1"/>
</dbReference>
<dbReference type="InterPro" id="IPR014721">
    <property type="entry name" value="Ribsml_uS5_D2-typ_fold_subgr"/>
</dbReference>
<dbReference type="InterPro" id="IPR041095">
    <property type="entry name" value="EFG_II"/>
</dbReference>
<dbReference type="GO" id="GO:0003746">
    <property type="term" value="F:translation elongation factor activity"/>
    <property type="evidence" value="ECO:0007669"/>
    <property type="project" value="UniProtKB-KW"/>
</dbReference>
<dbReference type="SUPFAM" id="SSF54980">
    <property type="entry name" value="EF-G C-terminal domain-like"/>
    <property type="match status" value="2"/>
</dbReference>
<dbReference type="InterPro" id="IPR009000">
    <property type="entry name" value="Transl_B-barrel_sf"/>
</dbReference>
<dbReference type="Gene3D" id="3.30.70.870">
    <property type="entry name" value="Elongation Factor G (Translational Gtpase), domain 3"/>
    <property type="match status" value="1"/>
</dbReference>
<dbReference type="CDD" id="cd01434">
    <property type="entry name" value="EFG_mtEFG1_IV"/>
    <property type="match status" value="1"/>
</dbReference>
<feature type="domain" description="Tr-type G" evidence="3">
    <location>
        <begin position="7"/>
        <end position="280"/>
    </location>
</feature>
<dbReference type="Pfam" id="PF00679">
    <property type="entry name" value="EFG_C"/>
    <property type="match status" value="1"/>
</dbReference>
<dbReference type="GO" id="GO:0003924">
    <property type="term" value="F:GTPase activity"/>
    <property type="evidence" value="ECO:0007669"/>
    <property type="project" value="InterPro"/>
</dbReference>
<dbReference type="AlphaFoldDB" id="A0A1V4SW80"/>